<feature type="non-terminal residue" evidence="1">
    <location>
        <position position="93"/>
    </location>
</feature>
<sequence>NTFQQQQQTAVTSQLHQNTYQTVTTVRTSSLIDMQQTTLTNDTTQQLTGMSQIPTTSSLINDGNIISYQPTSILNGNTLSTHERDMSPVNNDN</sequence>
<evidence type="ECO:0000313" key="2">
    <source>
        <dbReference type="Proteomes" id="UP000663881"/>
    </source>
</evidence>
<evidence type="ECO:0000313" key="1">
    <source>
        <dbReference type="EMBL" id="CAF4454266.1"/>
    </source>
</evidence>
<feature type="non-terminal residue" evidence="1">
    <location>
        <position position="1"/>
    </location>
</feature>
<dbReference type="Proteomes" id="UP000663881">
    <property type="component" value="Unassembled WGS sequence"/>
</dbReference>
<dbReference type="AlphaFoldDB" id="A0A820SHT2"/>
<reference evidence="1" key="1">
    <citation type="submission" date="2021-02" db="EMBL/GenBank/DDBJ databases">
        <authorList>
            <person name="Nowell W R."/>
        </authorList>
    </citation>
    <scope>NUCLEOTIDE SEQUENCE</scope>
</reference>
<gene>
    <name evidence="1" type="ORF">OKA104_LOCUS54332</name>
</gene>
<dbReference type="EMBL" id="CAJOAY010035947">
    <property type="protein sequence ID" value="CAF4454266.1"/>
    <property type="molecule type" value="Genomic_DNA"/>
</dbReference>
<name>A0A820SHT2_9BILA</name>
<organism evidence="1 2">
    <name type="scientific">Adineta steineri</name>
    <dbReference type="NCBI Taxonomy" id="433720"/>
    <lineage>
        <taxon>Eukaryota</taxon>
        <taxon>Metazoa</taxon>
        <taxon>Spiralia</taxon>
        <taxon>Gnathifera</taxon>
        <taxon>Rotifera</taxon>
        <taxon>Eurotatoria</taxon>
        <taxon>Bdelloidea</taxon>
        <taxon>Adinetida</taxon>
        <taxon>Adinetidae</taxon>
        <taxon>Adineta</taxon>
    </lineage>
</organism>
<protein>
    <submittedName>
        <fullName evidence="1">Uncharacterized protein</fullName>
    </submittedName>
</protein>
<accession>A0A820SHT2</accession>
<comment type="caution">
    <text evidence="1">The sequence shown here is derived from an EMBL/GenBank/DDBJ whole genome shotgun (WGS) entry which is preliminary data.</text>
</comment>
<proteinExistence type="predicted"/>